<dbReference type="PIRSF" id="PIRSF006092">
    <property type="entry name" value="GreA_GreB"/>
    <property type="match status" value="1"/>
</dbReference>
<evidence type="ECO:0000256" key="3">
    <source>
        <dbReference type="ARBA" id="ARBA00023015"/>
    </source>
</evidence>
<dbReference type="FunFam" id="1.10.287.180:FF:000001">
    <property type="entry name" value="Transcription elongation factor GreA"/>
    <property type="match status" value="1"/>
</dbReference>
<gene>
    <name evidence="8" type="primary">greA</name>
    <name evidence="12" type="ORF">A2696_02600</name>
</gene>
<reference evidence="12 13" key="1">
    <citation type="journal article" date="2016" name="Nat. Commun.">
        <title>Thousands of microbial genomes shed light on interconnected biogeochemical processes in an aquifer system.</title>
        <authorList>
            <person name="Anantharaman K."/>
            <person name="Brown C.T."/>
            <person name="Hug L.A."/>
            <person name="Sharon I."/>
            <person name="Castelle C.J."/>
            <person name="Probst A.J."/>
            <person name="Thomas B.C."/>
            <person name="Singh A."/>
            <person name="Wilkins M.J."/>
            <person name="Karaoz U."/>
            <person name="Brodie E.L."/>
            <person name="Williams K.H."/>
            <person name="Hubbard S.S."/>
            <person name="Banfield J.F."/>
        </authorList>
    </citation>
    <scope>NUCLEOTIDE SEQUENCE [LARGE SCALE GENOMIC DNA]</scope>
</reference>
<dbReference type="InterPro" id="IPR036953">
    <property type="entry name" value="GreA/GreB_C_sf"/>
</dbReference>
<feature type="domain" description="Transcription elongation factor GreA/GreB C-terminal" evidence="10">
    <location>
        <begin position="81"/>
        <end position="153"/>
    </location>
</feature>
<keyword evidence="8" id="KW-0175">Coiled coil</keyword>
<name>A0A1F5G2I0_9BACT</name>
<dbReference type="HAMAP" id="MF_00105">
    <property type="entry name" value="GreA_GreB"/>
    <property type="match status" value="1"/>
</dbReference>
<dbReference type="Pfam" id="PF01272">
    <property type="entry name" value="GreA_GreB"/>
    <property type="match status" value="1"/>
</dbReference>
<dbReference type="GO" id="GO:0070063">
    <property type="term" value="F:RNA polymerase binding"/>
    <property type="evidence" value="ECO:0007669"/>
    <property type="project" value="InterPro"/>
</dbReference>
<dbReference type="GO" id="GO:0006354">
    <property type="term" value="P:DNA-templated transcription elongation"/>
    <property type="evidence" value="ECO:0007669"/>
    <property type="project" value="TreeGrafter"/>
</dbReference>
<dbReference type="InterPro" id="IPR022691">
    <property type="entry name" value="Tscrpt_elong_fac_GreA/B_N"/>
</dbReference>
<evidence type="ECO:0000256" key="2">
    <source>
        <dbReference type="ARBA" id="ARBA00013729"/>
    </source>
</evidence>
<evidence type="ECO:0000313" key="12">
    <source>
        <dbReference type="EMBL" id="OGD86070.1"/>
    </source>
</evidence>
<dbReference type="InterPro" id="IPR023459">
    <property type="entry name" value="Tscrpt_elong_fac_GreA/B_fam"/>
</dbReference>
<evidence type="ECO:0000256" key="5">
    <source>
        <dbReference type="ARBA" id="ARBA00023163"/>
    </source>
</evidence>
<dbReference type="InterPro" id="IPR036805">
    <property type="entry name" value="Tscrpt_elong_fac_GreA/B_N_sf"/>
</dbReference>
<dbReference type="SUPFAM" id="SSF54534">
    <property type="entry name" value="FKBP-like"/>
    <property type="match status" value="1"/>
</dbReference>
<dbReference type="PANTHER" id="PTHR30437">
    <property type="entry name" value="TRANSCRIPTION ELONGATION FACTOR GREA"/>
    <property type="match status" value="1"/>
</dbReference>
<evidence type="ECO:0000256" key="8">
    <source>
        <dbReference type="HAMAP-Rule" id="MF_00105"/>
    </source>
</evidence>
<dbReference type="InterPro" id="IPR001437">
    <property type="entry name" value="Tscrpt_elong_fac_GreA/B_C"/>
</dbReference>
<feature type="domain" description="Transcription elongation factor GreA/GreB N-terminal" evidence="11">
    <location>
        <begin position="7"/>
        <end position="76"/>
    </location>
</feature>
<comment type="similarity">
    <text evidence="1 8 9">Belongs to the GreA/GreB family.</text>
</comment>
<evidence type="ECO:0000313" key="13">
    <source>
        <dbReference type="Proteomes" id="UP000177069"/>
    </source>
</evidence>
<dbReference type="NCBIfam" id="TIGR01462">
    <property type="entry name" value="greA"/>
    <property type="match status" value="1"/>
</dbReference>
<dbReference type="InterPro" id="IPR028624">
    <property type="entry name" value="Tscrpt_elong_fac_GreA/B"/>
</dbReference>
<evidence type="ECO:0000256" key="1">
    <source>
        <dbReference type="ARBA" id="ARBA00008213"/>
    </source>
</evidence>
<dbReference type="InterPro" id="IPR006359">
    <property type="entry name" value="Tscrpt_elong_fac_GreA"/>
</dbReference>
<dbReference type="Gene3D" id="1.10.287.180">
    <property type="entry name" value="Transcription elongation factor, GreA/GreB, N-terminal domain"/>
    <property type="match status" value="1"/>
</dbReference>
<dbReference type="PANTHER" id="PTHR30437:SF4">
    <property type="entry name" value="TRANSCRIPTION ELONGATION FACTOR GREA"/>
    <property type="match status" value="1"/>
</dbReference>
<dbReference type="Proteomes" id="UP000177069">
    <property type="component" value="Unassembled WGS sequence"/>
</dbReference>
<dbReference type="Gene3D" id="3.10.50.30">
    <property type="entry name" value="Transcription elongation factor, GreA/GreB, C-terminal domain"/>
    <property type="match status" value="1"/>
</dbReference>
<evidence type="ECO:0000256" key="7">
    <source>
        <dbReference type="ARBA" id="ARBA00030776"/>
    </source>
</evidence>
<evidence type="ECO:0000259" key="10">
    <source>
        <dbReference type="Pfam" id="PF01272"/>
    </source>
</evidence>
<evidence type="ECO:0000259" key="11">
    <source>
        <dbReference type="Pfam" id="PF03449"/>
    </source>
</evidence>
<dbReference type="Pfam" id="PF03449">
    <property type="entry name" value="GreA_GreB_N"/>
    <property type="match status" value="1"/>
</dbReference>
<evidence type="ECO:0000256" key="9">
    <source>
        <dbReference type="RuleBase" id="RU000556"/>
    </source>
</evidence>
<dbReference type="AlphaFoldDB" id="A0A1F5G2I0"/>
<dbReference type="GO" id="GO:0003677">
    <property type="term" value="F:DNA binding"/>
    <property type="evidence" value="ECO:0007669"/>
    <property type="project" value="UniProtKB-UniRule"/>
</dbReference>
<feature type="coiled-coil region" evidence="8">
    <location>
        <begin position="7"/>
        <end position="34"/>
    </location>
</feature>
<dbReference type="NCBIfam" id="NF001263">
    <property type="entry name" value="PRK00226.1-4"/>
    <property type="match status" value="1"/>
</dbReference>
<keyword evidence="5 8" id="KW-0804">Transcription</keyword>
<keyword evidence="4 8" id="KW-0238">DNA-binding</keyword>
<organism evidence="12 13">
    <name type="scientific">Candidatus Curtissbacteria bacterium RIFCSPHIGHO2_01_FULL_41_13</name>
    <dbReference type="NCBI Taxonomy" id="1797745"/>
    <lineage>
        <taxon>Bacteria</taxon>
        <taxon>Candidatus Curtissiibacteriota</taxon>
    </lineage>
</organism>
<dbReference type="GO" id="GO:0032784">
    <property type="term" value="P:regulation of DNA-templated transcription elongation"/>
    <property type="evidence" value="ECO:0007669"/>
    <property type="project" value="UniProtKB-UniRule"/>
</dbReference>
<evidence type="ECO:0000256" key="4">
    <source>
        <dbReference type="ARBA" id="ARBA00023125"/>
    </source>
</evidence>
<dbReference type="SUPFAM" id="SSF46557">
    <property type="entry name" value="GreA transcript cleavage protein, N-terminal domain"/>
    <property type="match status" value="1"/>
</dbReference>
<sequence length="153" mass="16724">MKKPLDIQITKQGLENLKKEHDDLENKRPGVVERMSQAREQGDLAENAGYHAAKEALAYIDYRLRELKLLIRNAHVIETKQNDIVSLGSTVTIASNGKQTVYTIVGKLEADPANGRLSEASPIGSALLGKKVGASVEVKTPIGKIVNKIIEIK</sequence>
<comment type="caution">
    <text evidence="12">The sequence shown here is derived from an EMBL/GenBank/DDBJ whole genome shotgun (WGS) entry which is preliminary data.</text>
</comment>
<comment type="function">
    <text evidence="6 8 9">Necessary for efficient RNA polymerase transcription elongation past template-encoded arresting sites. The arresting sites in DNA have the property of trapping a certain fraction of elongating RNA polymerases that pass through, resulting in locked ternary complexes. Cleavage of the nascent transcript by cleavage factors such as GreA or GreB allows the resumption of elongation from the new 3'terminus. GreA releases sequences of 2 to 3 nucleotides.</text>
</comment>
<keyword evidence="3 8" id="KW-0805">Transcription regulation</keyword>
<evidence type="ECO:0000256" key="6">
    <source>
        <dbReference type="ARBA" id="ARBA00024916"/>
    </source>
</evidence>
<dbReference type="EMBL" id="MFBA01000004">
    <property type="protein sequence ID" value="OGD86070.1"/>
    <property type="molecule type" value="Genomic_DNA"/>
</dbReference>
<protein>
    <recommendedName>
        <fullName evidence="2 8">Transcription elongation factor GreA</fullName>
    </recommendedName>
    <alternativeName>
        <fullName evidence="7 8">Transcript cleavage factor GreA</fullName>
    </alternativeName>
</protein>
<proteinExistence type="inferred from homology"/>
<accession>A0A1F5G2I0</accession>